<sequence>MLYQLYDLQHAAWYPLRLMAEATQTAFQNPFLPASYTRVGRTIAAGAELVERTTRRFAKPEFGLPTTKVDGVEVAVREVPVLHKPFCDLIHFERATDKVHPPVLLVAPMSGHHATLLRGTVQALLPEHDVYVTDWLDARKIPLARGKFDLDDYISYLIEFMGHLGPHTHVIAVCQPTVPVLAAISLMAQNNDPNQPASMILMGGPIDTGAAPTVVTKLAEDRPLSWFERNVIQTVPAYHPGGLRQVYPGFIQLTGFMSMNLDRHVGEHMKMFQHLVKGDGDSAEQHRKFYDEYLSVMDLPAEFYLQTVSTVFQRRALATGTMKWQGEKVDPSAIRHTAMLTVEGELDDISAPGQTRAAHQIVSSLPAEKRGDHFQKGVGHYGIFNGRRWREQIVPRVRDFILTHDTSGRFQAPAESAAPSVAAE</sequence>
<gene>
    <name evidence="2" type="ORF">SAE02_27370</name>
</gene>
<comment type="caution">
    <text evidence="2">The sequence shown here is derived from an EMBL/GenBank/DDBJ whole genome shotgun (WGS) entry which is preliminary data.</text>
</comment>
<proteinExistence type="predicted"/>
<reference evidence="2 3" key="1">
    <citation type="submission" date="2019-07" db="EMBL/GenBank/DDBJ databases">
        <title>Whole genome shotgun sequence of Skermanella aerolata NBRC 106429.</title>
        <authorList>
            <person name="Hosoyama A."/>
            <person name="Uohara A."/>
            <person name="Ohji S."/>
            <person name="Ichikawa N."/>
        </authorList>
    </citation>
    <scope>NUCLEOTIDE SEQUENCE [LARGE SCALE GENOMIC DNA]</scope>
    <source>
        <strain evidence="2 3">NBRC 106429</strain>
    </source>
</reference>
<dbReference type="InterPro" id="IPR029058">
    <property type="entry name" value="AB_hydrolase_fold"/>
</dbReference>
<evidence type="ECO:0000313" key="2">
    <source>
        <dbReference type="EMBL" id="GEO38589.1"/>
    </source>
</evidence>
<dbReference type="EMBL" id="BJYZ01000011">
    <property type="protein sequence ID" value="GEO38589.1"/>
    <property type="molecule type" value="Genomic_DNA"/>
</dbReference>
<dbReference type="InterPro" id="IPR010915">
    <property type="entry name" value="PHB_depoly_PhaZ"/>
</dbReference>
<dbReference type="InterPro" id="IPR009656">
    <property type="entry name" value="PHB_depo_C"/>
</dbReference>
<protein>
    <submittedName>
        <fullName evidence="2">Esterase</fullName>
    </submittedName>
</protein>
<dbReference type="Gene3D" id="3.40.50.1820">
    <property type="entry name" value="alpha/beta hydrolase"/>
    <property type="match status" value="1"/>
</dbReference>
<dbReference type="NCBIfam" id="TIGR01849">
    <property type="entry name" value="PHB_depoly_PhaZ"/>
    <property type="match status" value="1"/>
</dbReference>
<dbReference type="OrthoDB" id="9774318at2"/>
<name>A0A512DQ64_9PROT</name>
<accession>A0A512DQ64</accession>
<evidence type="ECO:0000259" key="1">
    <source>
        <dbReference type="Pfam" id="PF06850"/>
    </source>
</evidence>
<organism evidence="2 3">
    <name type="scientific">Skermanella aerolata</name>
    <dbReference type="NCBI Taxonomy" id="393310"/>
    <lineage>
        <taxon>Bacteria</taxon>
        <taxon>Pseudomonadati</taxon>
        <taxon>Pseudomonadota</taxon>
        <taxon>Alphaproteobacteria</taxon>
        <taxon>Rhodospirillales</taxon>
        <taxon>Azospirillaceae</taxon>
        <taxon>Skermanella</taxon>
    </lineage>
</organism>
<evidence type="ECO:0000313" key="3">
    <source>
        <dbReference type="Proteomes" id="UP000321523"/>
    </source>
</evidence>
<dbReference type="PANTHER" id="PTHR36837:SF4">
    <property type="entry name" value="BLR0908 PROTEIN"/>
    <property type="match status" value="1"/>
</dbReference>
<dbReference type="PANTHER" id="PTHR36837">
    <property type="entry name" value="POLY(3-HYDROXYALKANOATE) POLYMERASE SUBUNIT PHAC"/>
    <property type="match status" value="1"/>
</dbReference>
<dbReference type="InterPro" id="IPR051321">
    <property type="entry name" value="PHA/PHB_synthase"/>
</dbReference>
<dbReference type="RefSeq" id="WP_044433246.1">
    <property type="nucleotide sequence ID" value="NZ_BJYZ01000011.1"/>
</dbReference>
<dbReference type="PIRSF" id="PIRSF020818">
    <property type="entry name" value="PHB_depoly_PhaZ"/>
    <property type="match status" value="1"/>
</dbReference>
<dbReference type="Proteomes" id="UP000321523">
    <property type="component" value="Unassembled WGS sequence"/>
</dbReference>
<dbReference type="AlphaFoldDB" id="A0A512DQ64"/>
<dbReference type="Pfam" id="PF06850">
    <property type="entry name" value="PHB_depo_C"/>
    <property type="match status" value="1"/>
</dbReference>
<feature type="domain" description="PHB de-polymerase C-terminal" evidence="1">
    <location>
        <begin position="203"/>
        <end position="404"/>
    </location>
</feature>
<keyword evidence="3" id="KW-1185">Reference proteome</keyword>
<dbReference type="SUPFAM" id="SSF53474">
    <property type="entry name" value="alpha/beta-Hydrolases"/>
    <property type="match status" value="1"/>
</dbReference>